<dbReference type="InterPro" id="IPR031493">
    <property type="entry name" value="Zinc_ribbon_15"/>
</dbReference>
<name>A0AAD1YJC0_9CLOT</name>
<accession>A0AAD1YJC0</accession>
<reference evidence="2" key="1">
    <citation type="submission" date="2022-10" db="EMBL/GenBank/DDBJ databases">
        <authorList>
            <person name="Aires J."/>
            <person name="Mesa V."/>
        </authorList>
    </citation>
    <scope>NUCLEOTIDE SEQUENCE</scope>
    <source>
        <strain evidence="2">Clostridium neonatale JD116</strain>
    </source>
</reference>
<evidence type="ECO:0000313" key="3">
    <source>
        <dbReference type="Proteomes" id="UP001189143"/>
    </source>
</evidence>
<dbReference type="AlphaFoldDB" id="A0AAD1YJC0"/>
<comment type="caution">
    <text evidence="2">The sequence shown here is derived from an EMBL/GenBank/DDBJ whole genome shotgun (WGS) entry which is preliminary data.</text>
</comment>
<dbReference type="PANTHER" id="PTHR36718:SF1">
    <property type="entry name" value="DOUBLE ZINC RIBBON PROTEIN MJ0416"/>
    <property type="match status" value="1"/>
</dbReference>
<dbReference type="Proteomes" id="UP001189143">
    <property type="component" value="Unassembled WGS sequence"/>
</dbReference>
<dbReference type="InterPro" id="IPR053281">
    <property type="entry name" value="Double_zinc_ribbon"/>
</dbReference>
<feature type="domain" description="Zinc-ribbon 15" evidence="1">
    <location>
        <begin position="23"/>
        <end position="121"/>
    </location>
</feature>
<dbReference type="RefSeq" id="WP_317079957.1">
    <property type="nucleotide sequence ID" value="NZ_CAMTCP010000248.1"/>
</dbReference>
<gene>
    <name evidence="2" type="ORF">CNEO2_40164</name>
</gene>
<dbReference type="Pfam" id="PF17032">
    <property type="entry name" value="Zn_ribbon_15"/>
    <property type="match status" value="1"/>
</dbReference>
<proteinExistence type="predicted"/>
<evidence type="ECO:0000313" key="2">
    <source>
        <dbReference type="EMBL" id="CAI3645202.1"/>
    </source>
</evidence>
<organism evidence="2 3">
    <name type="scientific">Clostridium neonatale</name>
    <dbReference type="NCBI Taxonomy" id="137838"/>
    <lineage>
        <taxon>Bacteria</taxon>
        <taxon>Bacillati</taxon>
        <taxon>Bacillota</taxon>
        <taxon>Clostridia</taxon>
        <taxon>Eubacteriales</taxon>
        <taxon>Clostridiaceae</taxon>
        <taxon>Clostridium</taxon>
    </lineage>
</organism>
<sequence>MFFIGIFGIENKSAEIKILNNLICERCKQIVNAKLIKKLDFFHFFFIPIFKWNVEYYVQCERCNAIYTISKEKGRAIENNEEVQMTYWDLKDAFNDIYYNSKCLNCGREVDRQYSYCPYCGEKIK</sequence>
<dbReference type="EMBL" id="CAMTCP010000248">
    <property type="protein sequence ID" value="CAI3645202.1"/>
    <property type="molecule type" value="Genomic_DNA"/>
</dbReference>
<dbReference type="PANTHER" id="PTHR36718">
    <property type="entry name" value="OS05G0435400 PROTEIN"/>
    <property type="match status" value="1"/>
</dbReference>
<evidence type="ECO:0000259" key="1">
    <source>
        <dbReference type="Pfam" id="PF17032"/>
    </source>
</evidence>
<protein>
    <recommendedName>
        <fullName evidence="1">Zinc-ribbon 15 domain-containing protein</fullName>
    </recommendedName>
</protein>